<dbReference type="Gene3D" id="3.90.1720.10">
    <property type="entry name" value="endopeptidase domain like (from Nostoc punctiforme)"/>
    <property type="match status" value="1"/>
</dbReference>
<organism evidence="1 2">
    <name type="scientific">Metabacillus rhizosphaerae</name>
    <dbReference type="NCBI Taxonomy" id="3117747"/>
    <lineage>
        <taxon>Bacteria</taxon>
        <taxon>Bacillati</taxon>
        <taxon>Bacillota</taxon>
        <taxon>Bacilli</taxon>
        <taxon>Bacillales</taxon>
        <taxon>Bacillaceae</taxon>
        <taxon>Metabacillus</taxon>
    </lineage>
</organism>
<evidence type="ECO:0000313" key="2">
    <source>
        <dbReference type="Proteomes" id="UP001368328"/>
    </source>
</evidence>
<dbReference type="Proteomes" id="UP001368328">
    <property type="component" value="Chromosome"/>
</dbReference>
<dbReference type="EMBL" id="CP147403">
    <property type="protein sequence ID" value="WXB86833.1"/>
    <property type="molecule type" value="Genomic_DNA"/>
</dbReference>
<protein>
    <recommendedName>
        <fullName evidence="3">Permuted papain-like amidase enzyme, YaeF/YiiX, C92 family</fullName>
    </recommendedName>
</protein>
<evidence type="ECO:0008006" key="3">
    <source>
        <dbReference type="Google" id="ProtNLM"/>
    </source>
</evidence>
<proteinExistence type="predicted"/>
<name>A0ABZ2MN93_9BACI</name>
<dbReference type="SUPFAM" id="SSF54001">
    <property type="entry name" value="Cysteine proteinases"/>
    <property type="match status" value="1"/>
</dbReference>
<reference evidence="1 2" key="1">
    <citation type="submission" date="2024-02" db="EMBL/GenBank/DDBJ databases">
        <title>Seven novel Bacillus-like species.</title>
        <authorList>
            <person name="Liu G."/>
        </authorList>
    </citation>
    <scope>NUCLEOTIDE SEQUENCE [LARGE SCALE GENOMIC DNA]</scope>
    <source>
        <strain evidence="1 2">FJAT-53654</strain>
    </source>
</reference>
<accession>A0ABZ2MN93</accession>
<sequence>MIREKKIYILLTDTGTILNRLIKSYTKKPYNHASIAFDTELIEVYSFGRKTAKNPFIGGFVREDIHSVLFNQAYCAIYSLTITNHEYQKMYQYIQEIAAKKEHYRYNFIGLFGVLFKKPIKRKNAFFCSQFVASVLKESKVIDYDKDLSLVEPSDLPHSENFQLIFEGRLKDYQNSVMYERVHIPCQIVPIEM</sequence>
<dbReference type="InterPro" id="IPR038765">
    <property type="entry name" value="Papain-like_cys_pep_sf"/>
</dbReference>
<keyword evidence="2" id="KW-1185">Reference proteome</keyword>
<gene>
    <name evidence="1" type="ORF">WCV66_16390</name>
</gene>
<dbReference type="RefSeq" id="WP_338786121.1">
    <property type="nucleotide sequence ID" value="NZ_CP147403.1"/>
</dbReference>
<evidence type="ECO:0000313" key="1">
    <source>
        <dbReference type="EMBL" id="WXB86833.1"/>
    </source>
</evidence>